<name>A0A646P0T3_9PSED</name>
<dbReference type="GO" id="GO:0042742">
    <property type="term" value="P:defense response to bacterium"/>
    <property type="evidence" value="ECO:0007669"/>
    <property type="project" value="UniProtKB-KW"/>
</dbReference>
<dbReference type="AlphaFoldDB" id="A0A646P0T3"/>
<dbReference type="Gene3D" id="1.10.530.40">
    <property type="match status" value="1"/>
</dbReference>
<evidence type="ECO:0000256" key="2">
    <source>
        <dbReference type="ARBA" id="ARBA00022638"/>
    </source>
</evidence>
<comment type="caution">
    <text evidence="5">The sequence shown here is derived from an EMBL/GenBank/DDBJ whole genome shotgun (WGS) entry which is preliminary data.</text>
</comment>
<dbReference type="InterPro" id="IPR031922">
    <property type="entry name" value="Pesticin_C"/>
</dbReference>
<dbReference type="GO" id="GO:0031640">
    <property type="term" value="P:killing of cells of another organism"/>
    <property type="evidence" value="ECO:0007669"/>
    <property type="project" value="UniProtKB-KW"/>
</dbReference>
<dbReference type="GeneID" id="45736556"/>
<evidence type="ECO:0000313" key="5">
    <source>
        <dbReference type="EMBL" id="MRJ22021.1"/>
    </source>
</evidence>
<evidence type="ECO:0000256" key="3">
    <source>
        <dbReference type="SAM" id="MobiDB-lite"/>
    </source>
</evidence>
<dbReference type="CDD" id="cd16902">
    <property type="entry name" value="pesticin_lyz"/>
    <property type="match status" value="1"/>
</dbReference>
<dbReference type="InterPro" id="IPR023346">
    <property type="entry name" value="Lysozyme-like_dom_sf"/>
</dbReference>
<reference evidence="5 6" key="1">
    <citation type="submission" date="2019-08" db="EMBL/GenBank/DDBJ databases">
        <title>Pseudomonas haemolytica sp. nov. isolated from raw milk and skim milk concentrate.</title>
        <authorList>
            <person name="Hofmann K."/>
            <person name="Huptas C."/>
            <person name="Doll E."/>
            <person name="Scherer S."/>
            <person name="Wenning M."/>
        </authorList>
    </citation>
    <scope>NUCLEOTIDE SEQUENCE [LARGE SCALE GENOMIC DNA]</scope>
    <source>
        <strain evidence="5 6">DSM 108988</strain>
    </source>
</reference>
<sequence>MRKLKASEQYIICGGQSTDTYPDITLPDITVIAPEPDPGDFPDGPSPTDPDGGNGEPEHEPNPLCVNPSRNVDHAFISTSEGQQRLNGYWPGGASSGVTVATGIDLGGRTEQSMANFGWPVDLISQLLPYTGRTGQEANNFLSANPLTVSQANADLMDSSVLSNVMSQVATNFDNAATFANFDQLPSGTQTAIVDLAYQYGTNLAVATPNFWVQITTGNWQAALNNLNNFGDAYHERRAREATLLQNDINTHRMPSDADPC</sequence>
<dbReference type="Pfam" id="PF16754">
    <property type="entry name" value="Pesticin"/>
    <property type="match status" value="1"/>
</dbReference>
<evidence type="ECO:0000256" key="1">
    <source>
        <dbReference type="ARBA" id="ARBA00022529"/>
    </source>
</evidence>
<dbReference type="InterPro" id="IPR023347">
    <property type="entry name" value="Lysozyme_dom_sf"/>
</dbReference>
<keyword evidence="2" id="KW-0081">Bacteriolytic enzyme</keyword>
<evidence type="ECO:0000313" key="6">
    <source>
        <dbReference type="Proteomes" id="UP000432048"/>
    </source>
</evidence>
<gene>
    <name evidence="5" type="ORF">FRT60_17015</name>
</gene>
<organism evidence="5 6">
    <name type="scientific">Pseudomonas haemolytica</name>
    <dbReference type="NCBI Taxonomy" id="2600065"/>
    <lineage>
        <taxon>Bacteria</taxon>
        <taxon>Pseudomonadati</taxon>
        <taxon>Pseudomonadota</taxon>
        <taxon>Gammaproteobacteria</taxon>
        <taxon>Pseudomonadales</taxon>
        <taxon>Pseudomonadaceae</taxon>
        <taxon>Pseudomonas</taxon>
    </lineage>
</organism>
<protein>
    <recommendedName>
        <fullName evidence="4">Pesticin C-terminal domain-containing protein</fullName>
    </recommendedName>
</protein>
<dbReference type="EMBL" id="VOIX01000006">
    <property type="protein sequence ID" value="MRJ22021.1"/>
    <property type="molecule type" value="Genomic_DNA"/>
</dbReference>
<keyword evidence="1" id="KW-0929">Antimicrobial</keyword>
<dbReference type="RefSeq" id="WP_082628818.1">
    <property type="nucleotide sequence ID" value="NZ_VOIX01000006.1"/>
</dbReference>
<evidence type="ECO:0000259" key="4">
    <source>
        <dbReference type="Pfam" id="PF16754"/>
    </source>
</evidence>
<accession>A0A646P0T3</accession>
<proteinExistence type="predicted"/>
<dbReference type="SUPFAM" id="SSF53955">
    <property type="entry name" value="Lysozyme-like"/>
    <property type="match status" value="1"/>
</dbReference>
<feature type="region of interest" description="Disordered" evidence="3">
    <location>
        <begin position="29"/>
        <end position="70"/>
    </location>
</feature>
<dbReference type="GO" id="GO:0003796">
    <property type="term" value="F:lysozyme activity"/>
    <property type="evidence" value="ECO:0007669"/>
    <property type="project" value="InterPro"/>
</dbReference>
<feature type="domain" description="Pesticin C-terminal" evidence="4">
    <location>
        <begin position="71"/>
        <end position="221"/>
    </location>
</feature>
<dbReference type="Proteomes" id="UP000432048">
    <property type="component" value="Unassembled WGS sequence"/>
</dbReference>